<evidence type="ECO:0000313" key="10">
    <source>
        <dbReference type="Proteomes" id="UP000824141"/>
    </source>
</evidence>
<dbReference type="GO" id="GO:0005886">
    <property type="term" value="C:plasma membrane"/>
    <property type="evidence" value="ECO:0007669"/>
    <property type="project" value="UniProtKB-SubCell"/>
</dbReference>
<comment type="similarity">
    <text evidence="7">Belongs to the binding-protein-dependent transport system permease family.</text>
</comment>
<dbReference type="PROSITE" id="PS50928">
    <property type="entry name" value="ABC_TM1"/>
    <property type="match status" value="1"/>
</dbReference>
<feature type="transmembrane region" description="Helical" evidence="7">
    <location>
        <begin position="129"/>
        <end position="149"/>
    </location>
</feature>
<dbReference type="InterPro" id="IPR000515">
    <property type="entry name" value="MetI-like"/>
</dbReference>
<feature type="transmembrane region" description="Helical" evidence="7">
    <location>
        <begin position="87"/>
        <end position="108"/>
    </location>
</feature>
<feature type="transmembrane region" description="Helical" evidence="7">
    <location>
        <begin position="279"/>
        <end position="299"/>
    </location>
</feature>
<evidence type="ECO:0000256" key="4">
    <source>
        <dbReference type="ARBA" id="ARBA00022692"/>
    </source>
</evidence>
<keyword evidence="4 7" id="KW-0812">Transmembrane</keyword>
<dbReference type="InterPro" id="IPR050809">
    <property type="entry name" value="UgpAE/MalFG_permease"/>
</dbReference>
<keyword evidence="2 7" id="KW-0813">Transport</keyword>
<keyword evidence="6 7" id="KW-0472">Membrane</keyword>
<accession>A0A9D1FRN7</accession>
<dbReference type="PANTHER" id="PTHR43227">
    <property type="entry name" value="BLL4140 PROTEIN"/>
    <property type="match status" value="1"/>
</dbReference>
<dbReference type="AlphaFoldDB" id="A0A9D1FRN7"/>
<organism evidence="9 10">
    <name type="scientific">Candidatus Caccousia stercoris</name>
    <dbReference type="NCBI Taxonomy" id="2840723"/>
    <lineage>
        <taxon>Bacteria</taxon>
        <taxon>Bacillati</taxon>
        <taxon>Bacillota</taxon>
        <taxon>Clostridia</taxon>
        <taxon>Eubacteriales</taxon>
        <taxon>Oscillospiraceae</taxon>
        <taxon>Oscillospiraceae incertae sedis</taxon>
        <taxon>Candidatus Caccousia</taxon>
    </lineage>
</organism>
<evidence type="ECO:0000313" key="9">
    <source>
        <dbReference type="EMBL" id="HIS78333.1"/>
    </source>
</evidence>
<gene>
    <name evidence="9" type="ORF">IAD03_03075</name>
</gene>
<evidence type="ECO:0000256" key="1">
    <source>
        <dbReference type="ARBA" id="ARBA00004651"/>
    </source>
</evidence>
<name>A0A9D1FRN7_9FIRM</name>
<protein>
    <submittedName>
        <fullName evidence="9">Sugar ABC transporter permease</fullName>
    </submittedName>
</protein>
<comment type="caution">
    <text evidence="9">The sequence shown here is derived from an EMBL/GenBank/DDBJ whole genome shotgun (WGS) entry which is preliminary data.</text>
</comment>
<proteinExistence type="inferred from homology"/>
<evidence type="ECO:0000256" key="6">
    <source>
        <dbReference type="ARBA" id="ARBA00023136"/>
    </source>
</evidence>
<reference evidence="9" key="2">
    <citation type="journal article" date="2021" name="PeerJ">
        <title>Extensive microbial diversity within the chicken gut microbiome revealed by metagenomics and culture.</title>
        <authorList>
            <person name="Gilroy R."/>
            <person name="Ravi A."/>
            <person name="Getino M."/>
            <person name="Pursley I."/>
            <person name="Horton D.L."/>
            <person name="Alikhan N.F."/>
            <person name="Baker D."/>
            <person name="Gharbi K."/>
            <person name="Hall N."/>
            <person name="Watson M."/>
            <person name="Adriaenssens E.M."/>
            <person name="Foster-Nyarko E."/>
            <person name="Jarju S."/>
            <person name="Secka A."/>
            <person name="Antonio M."/>
            <person name="Oren A."/>
            <person name="Chaudhuri R.R."/>
            <person name="La Ragione R."/>
            <person name="Hildebrand F."/>
            <person name="Pallen M.J."/>
        </authorList>
    </citation>
    <scope>NUCLEOTIDE SEQUENCE</scope>
    <source>
        <strain evidence="9">6086</strain>
    </source>
</reference>
<feature type="domain" description="ABC transmembrane type-1" evidence="8">
    <location>
        <begin position="83"/>
        <end position="300"/>
    </location>
</feature>
<evidence type="ECO:0000256" key="3">
    <source>
        <dbReference type="ARBA" id="ARBA00022475"/>
    </source>
</evidence>
<dbReference type="Proteomes" id="UP000824141">
    <property type="component" value="Unassembled WGS sequence"/>
</dbReference>
<dbReference type="InterPro" id="IPR035906">
    <property type="entry name" value="MetI-like_sf"/>
</dbReference>
<dbReference type="Pfam" id="PF00528">
    <property type="entry name" value="BPD_transp_1"/>
    <property type="match status" value="1"/>
</dbReference>
<evidence type="ECO:0000256" key="7">
    <source>
        <dbReference type="RuleBase" id="RU363032"/>
    </source>
</evidence>
<dbReference type="PANTHER" id="PTHR43227:SF11">
    <property type="entry name" value="BLL4140 PROTEIN"/>
    <property type="match status" value="1"/>
</dbReference>
<comment type="subcellular location">
    <subcellularLocation>
        <location evidence="1 7">Cell membrane</location>
        <topology evidence="1 7">Multi-pass membrane protein</topology>
    </subcellularLocation>
</comment>
<keyword evidence="5 7" id="KW-1133">Transmembrane helix</keyword>
<dbReference type="EMBL" id="DVJM01000054">
    <property type="protein sequence ID" value="HIS78333.1"/>
    <property type="molecule type" value="Genomic_DNA"/>
</dbReference>
<dbReference type="SUPFAM" id="SSF161098">
    <property type="entry name" value="MetI-like"/>
    <property type="match status" value="1"/>
</dbReference>
<dbReference type="GO" id="GO:0055085">
    <property type="term" value="P:transmembrane transport"/>
    <property type="evidence" value="ECO:0007669"/>
    <property type="project" value="InterPro"/>
</dbReference>
<dbReference type="Gene3D" id="1.10.3720.10">
    <property type="entry name" value="MetI-like"/>
    <property type="match status" value="1"/>
</dbReference>
<feature type="transmembrane region" description="Helical" evidence="7">
    <location>
        <begin position="216"/>
        <end position="236"/>
    </location>
</feature>
<reference evidence="9" key="1">
    <citation type="submission" date="2020-10" db="EMBL/GenBank/DDBJ databases">
        <authorList>
            <person name="Gilroy R."/>
        </authorList>
    </citation>
    <scope>NUCLEOTIDE SEQUENCE</scope>
    <source>
        <strain evidence="9">6086</strain>
    </source>
</reference>
<evidence type="ECO:0000256" key="2">
    <source>
        <dbReference type="ARBA" id="ARBA00022448"/>
    </source>
</evidence>
<evidence type="ECO:0000259" key="8">
    <source>
        <dbReference type="PROSITE" id="PS50928"/>
    </source>
</evidence>
<feature type="transmembrane region" description="Helical" evidence="7">
    <location>
        <begin position="22"/>
        <end position="50"/>
    </location>
</feature>
<dbReference type="CDD" id="cd06261">
    <property type="entry name" value="TM_PBP2"/>
    <property type="match status" value="1"/>
</dbReference>
<evidence type="ECO:0000256" key="5">
    <source>
        <dbReference type="ARBA" id="ARBA00022989"/>
    </source>
</evidence>
<keyword evidence="3" id="KW-1003">Cell membrane</keyword>
<sequence>MKKPGAGTAGRGRIARKLCNDALYYVMLVPVLAWYAIFCYVPMAGITLAFRNFRFDGGLWNSPWVGMDNFVKMMSDAQFLVAVKNTVIIGVGGILFQMPCAIILAILINEIRGRRAKKFFQTVVTFPHFISWVVLGGILTSMFSSSGIINQVLGAIGLPSVSPLTSVDSFRPFIWISNIWKEIGWDSIIYIAAITSIDTGPYEAAEVDGANRLQKMWHITLPGIRSTIVIMLILAVGQLMNNGRFDQIFNLYSAPVYSVGDTLDTYIFRESFVTGGLNFGYSTAIGLFKSVIGVVLISISNKIASRADEGLF</sequence>